<keyword evidence="2" id="KW-1185">Reference proteome</keyword>
<evidence type="ECO:0000313" key="1">
    <source>
        <dbReference type="EMBL" id="QBX55936.1"/>
    </source>
</evidence>
<dbReference type="CDD" id="cd00586">
    <property type="entry name" value="4HBT"/>
    <property type="match status" value="1"/>
</dbReference>
<dbReference type="EMBL" id="CP038436">
    <property type="protein sequence ID" value="QBX55936.1"/>
    <property type="molecule type" value="Genomic_DNA"/>
</dbReference>
<accession>A0A4P7IFC4</accession>
<organism evidence="1 2">
    <name type="scientific">Nocardioides seonyuensis</name>
    <dbReference type="NCBI Taxonomy" id="2518371"/>
    <lineage>
        <taxon>Bacteria</taxon>
        <taxon>Bacillati</taxon>
        <taxon>Actinomycetota</taxon>
        <taxon>Actinomycetes</taxon>
        <taxon>Propionibacteriales</taxon>
        <taxon>Nocardioidaceae</taxon>
        <taxon>Nocardioides</taxon>
    </lineage>
</organism>
<dbReference type="SUPFAM" id="SSF54637">
    <property type="entry name" value="Thioesterase/thiol ester dehydrase-isomerase"/>
    <property type="match status" value="1"/>
</dbReference>
<sequence>MVRHVQPLLPSPEAVLALPALMQGRVLSSDLDLDGHMSMQRHVERGEEGAEMLLRSVGVDDAYRAEQGMAVFSAEHHVRLFRELSEGGQFSVHTMLLDRSARIAHLLAFLLDHEEHSISSTVEMVLVHVGMATRRAVDFPAEVATGLDALIATSQRFDGRVPTSGSMGIRR</sequence>
<dbReference type="AlphaFoldDB" id="A0A4P7IFC4"/>
<evidence type="ECO:0000313" key="2">
    <source>
        <dbReference type="Proteomes" id="UP000294853"/>
    </source>
</evidence>
<gene>
    <name evidence="1" type="ORF">EXE58_10990</name>
</gene>
<dbReference type="Pfam" id="PF13279">
    <property type="entry name" value="4HBT_2"/>
    <property type="match status" value="1"/>
</dbReference>
<dbReference type="OrthoDB" id="9803287at2"/>
<dbReference type="InterPro" id="IPR029069">
    <property type="entry name" value="HotDog_dom_sf"/>
</dbReference>
<dbReference type="Proteomes" id="UP000294853">
    <property type="component" value="Chromosome"/>
</dbReference>
<proteinExistence type="predicted"/>
<protein>
    <submittedName>
        <fullName evidence="1">Thioesterase</fullName>
    </submittedName>
</protein>
<dbReference type="Gene3D" id="3.10.129.10">
    <property type="entry name" value="Hotdog Thioesterase"/>
    <property type="match status" value="1"/>
</dbReference>
<name>A0A4P7IFC4_9ACTN</name>
<dbReference type="KEGG" id="nsn:EXE58_10990"/>
<reference evidence="1 2" key="1">
    <citation type="submission" date="2019-03" db="EMBL/GenBank/DDBJ databases">
        <title>Three New Species of Nocardioides, Nocardioides euryhalodurans sp. nov., Nocardioides seonyuensis sp. nov. and Nocardioides eburneoflavus sp. nov. Iolated from Soil.</title>
        <authorList>
            <person name="Roh S.G."/>
            <person name="Lee C."/>
            <person name="Kim M.-K."/>
            <person name="Kim S.B."/>
        </authorList>
    </citation>
    <scope>NUCLEOTIDE SEQUENCE [LARGE SCALE GENOMIC DNA]</scope>
    <source>
        <strain evidence="1 2">MMS17-SY207-3</strain>
    </source>
</reference>